<accession>A0ABP7RFX2</accession>
<name>A0ABP7RFX2_9ACTN</name>
<sequence>MSQLTNEPGLEESAHIDPVSAVRTYYRLVDSGDVPGLVRLFAPDAEYHRPGYTKLTGHAELERFYREERVIADGTHRLSKIVSQDRDVAVHGTFEGVLHDGTKTSVRFADFFSVNTAGAFSVRQTFFYAPLV</sequence>
<dbReference type="EMBL" id="BAAAZX010000009">
    <property type="protein sequence ID" value="GAA3996850.1"/>
    <property type="molecule type" value="Genomic_DNA"/>
</dbReference>
<gene>
    <name evidence="2" type="ORF">GCM10022232_37240</name>
</gene>
<organism evidence="2 3">
    <name type="scientific">Streptomyces plumbiresistens</name>
    <dbReference type="NCBI Taxonomy" id="511811"/>
    <lineage>
        <taxon>Bacteria</taxon>
        <taxon>Bacillati</taxon>
        <taxon>Actinomycetota</taxon>
        <taxon>Actinomycetes</taxon>
        <taxon>Kitasatosporales</taxon>
        <taxon>Streptomycetaceae</taxon>
        <taxon>Streptomyces</taxon>
    </lineage>
</organism>
<dbReference type="RefSeq" id="WP_266440334.1">
    <property type="nucleotide sequence ID" value="NZ_BAAAZX010000009.1"/>
</dbReference>
<dbReference type="InterPro" id="IPR037401">
    <property type="entry name" value="SnoaL-like"/>
</dbReference>
<evidence type="ECO:0000313" key="2">
    <source>
        <dbReference type="EMBL" id="GAA3996850.1"/>
    </source>
</evidence>
<dbReference type="SUPFAM" id="SSF54427">
    <property type="entry name" value="NTF2-like"/>
    <property type="match status" value="1"/>
</dbReference>
<evidence type="ECO:0000259" key="1">
    <source>
        <dbReference type="Pfam" id="PF12680"/>
    </source>
</evidence>
<protein>
    <submittedName>
        <fullName evidence="2">Nuclear transport factor 2 family protein</fullName>
    </submittedName>
</protein>
<dbReference type="Gene3D" id="3.10.450.50">
    <property type="match status" value="1"/>
</dbReference>
<dbReference type="InterPro" id="IPR032710">
    <property type="entry name" value="NTF2-like_dom_sf"/>
</dbReference>
<dbReference type="Proteomes" id="UP001500456">
    <property type="component" value="Unassembled WGS sequence"/>
</dbReference>
<keyword evidence="3" id="KW-1185">Reference proteome</keyword>
<dbReference type="Pfam" id="PF12680">
    <property type="entry name" value="SnoaL_2"/>
    <property type="match status" value="1"/>
</dbReference>
<proteinExistence type="predicted"/>
<feature type="domain" description="SnoaL-like" evidence="1">
    <location>
        <begin position="22"/>
        <end position="115"/>
    </location>
</feature>
<comment type="caution">
    <text evidence="2">The sequence shown here is derived from an EMBL/GenBank/DDBJ whole genome shotgun (WGS) entry which is preliminary data.</text>
</comment>
<reference evidence="3" key="1">
    <citation type="journal article" date="2019" name="Int. J. Syst. Evol. Microbiol.">
        <title>The Global Catalogue of Microorganisms (GCM) 10K type strain sequencing project: providing services to taxonomists for standard genome sequencing and annotation.</title>
        <authorList>
            <consortium name="The Broad Institute Genomics Platform"/>
            <consortium name="The Broad Institute Genome Sequencing Center for Infectious Disease"/>
            <person name="Wu L."/>
            <person name="Ma J."/>
        </authorList>
    </citation>
    <scope>NUCLEOTIDE SEQUENCE [LARGE SCALE GENOMIC DNA]</scope>
    <source>
        <strain evidence="3">JCM 16924</strain>
    </source>
</reference>
<evidence type="ECO:0000313" key="3">
    <source>
        <dbReference type="Proteomes" id="UP001500456"/>
    </source>
</evidence>
<dbReference type="CDD" id="cd00531">
    <property type="entry name" value="NTF2_like"/>
    <property type="match status" value="1"/>
</dbReference>